<name>A0A1M6QZ19_9FIRM</name>
<gene>
    <name evidence="6" type="ORF">SAMN02745136_02092</name>
</gene>
<feature type="domain" description="Radical SAM core" evidence="5">
    <location>
        <begin position="58"/>
        <end position="281"/>
    </location>
</feature>
<evidence type="ECO:0000313" key="6">
    <source>
        <dbReference type="EMBL" id="SHK25403.1"/>
    </source>
</evidence>
<evidence type="ECO:0000256" key="2">
    <source>
        <dbReference type="ARBA" id="ARBA00022723"/>
    </source>
</evidence>
<protein>
    <submittedName>
        <fullName evidence="6">Radical SAM superfamily enzyme, MoaA/NifB/PqqE/SkfB family</fullName>
    </submittedName>
</protein>
<dbReference type="Pfam" id="PF04055">
    <property type="entry name" value="Radical_SAM"/>
    <property type="match status" value="1"/>
</dbReference>
<dbReference type="SFLD" id="SFLDG01067">
    <property type="entry name" value="SPASM/twitch_domain_containing"/>
    <property type="match status" value="1"/>
</dbReference>
<dbReference type="SUPFAM" id="SSF102114">
    <property type="entry name" value="Radical SAM enzymes"/>
    <property type="match status" value="1"/>
</dbReference>
<dbReference type="InterPro" id="IPR013785">
    <property type="entry name" value="Aldolase_TIM"/>
</dbReference>
<dbReference type="InterPro" id="IPR007197">
    <property type="entry name" value="rSAM"/>
</dbReference>
<organism evidence="6 7">
    <name type="scientific">Anaerocolumna jejuensis DSM 15929</name>
    <dbReference type="NCBI Taxonomy" id="1121322"/>
    <lineage>
        <taxon>Bacteria</taxon>
        <taxon>Bacillati</taxon>
        <taxon>Bacillota</taxon>
        <taxon>Clostridia</taxon>
        <taxon>Lachnospirales</taxon>
        <taxon>Lachnospiraceae</taxon>
        <taxon>Anaerocolumna</taxon>
    </lineage>
</organism>
<keyword evidence="4" id="KW-0411">Iron-sulfur</keyword>
<evidence type="ECO:0000259" key="5">
    <source>
        <dbReference type="PROSITE" id="PS51918"/>
    </source>
</evidence>
<evidence type="ECO:0000256" key="4">
    <source>
        <dbReference type="ARBA" id="ARBA00023014"/>
    </source>
</evidence>
<keyword evidence="7" id="KW-1185">Reference proteome</keyword>
<dbReference type="PANTHER" id="PTHR43524:SF1">
    <property type="entry name" value="RADICAL SAM SUPERFAMILY PROTEIN"/>
    <property type="match status" value="1"/>
</dbReference>
<evidence type="ECO:0000313" key="7">
    <source>
        <dbReference type="Proteomes" id="UP000184386"/>
    </source>
</evidence>
<dbReference type="PANTHER" id="PTHR43524">
    <property type="entry name" value="RADICAL SAM SUPERFAMILY PROTEIN"/>
    <property type="match status" value="1"/>
</dbReference>
<dbReference type="RefSeq" id="WP_073275541.1">
    <property type="nucleotide sequence ID" value="NZ_FRAC01000010.1"/>
</dbReference>
<dbReference type="OrthoDB" id="9782387at2"/>
<dbReference type="STRING" id="1121322.SAMN02745136_02092"/>
<dbReference type="CDD" id="cd01335">
    <property type="entry name" value="Radical_SAM"/>
    <property type="match status" value="1"/>
</dbReference>
<dbReference type="Gene3D" id="3.20.20.70">
    <property type="entry name" value="Aldolase class I"/>
    <property type="match status" value="1"/>
</dbReference>
<keyword evidence="3" id="KW-0408">Iron</keyword>
<evidence type="ECO:0000256" key="1">
    <source>
        <dbReference type="ARBA" id="ARBA00022691"/>
    </source>
</evidence>
<dbReference type="GO" id="GO:0046872">
    <property type="term" value="F:metal ion binding"/>
    <property type="evidence" value="ECO:0007669"/>
    <property type="project" value="UniProtKB-KW"/>
</dbReference>
<keyword evidence="2" id="KW-0479">Metal-binding</keyword>
<dbReference type="InterPro" id="IPR058240">
    <property type="entry name" value="rSAM_sf"/>
</dbReference>
<dbReference type="Proteomes" id="UP000184386">
    <property type="component" value="Unassembled WGS sequence"/>
</dbReference>
<proteinExistence type="predicted"/>
<dbReference type="GO" id="GO:0051536">
    <property type="term" value="F:iron-sulfur cluster binding"/>
    <property type="evidence" value="ECO:0007669"/>
    <property type="project" value="UniProtKB-KW"/>
</dbReference>
<dbReference type="PROSITE" id="PS51918">
    <property type="entry name" value="RADICAL_SAM"/>
    <property type="match status" value="1"/>
</dbReference>
<dbReference type="AlphaFoldDB" id="A0A1M6QZ19"/>
<dbReference type="EMBL" id="FRAC01000010">
    <property type="protein sequence ID" value="SHK25403.1"/>
    <property type="molecule type" value="Genomic_DNA"/>
</dbReference>
<evidence type="ECO:0000256" key="3">
    <source>
        <dbReference type="ARBA" id="ARBA00023004"/>
    </source>
</evidence>
<keyword evidence="1" id="KW-0949">S-adenosyl-L-methionine</keyword>
<dbReference type="SFLD" id="SFLDS00029">
    <property type="entry name" value="Radical_SAM"/>
    <property type="match status" value="1"/>
</dbReference>
<dbReference type="GO" id="GO:0003824">
    <property type="term" value="F:catalytic activity"/>
    <property type="evidence" value="ECO:0007669"/>
    <property type="project" value="InterPro"/>
</dbReference>
<sequence>MDEKLDLERYLSNGVENIVKGAIRATLKDPRESIFMAKYAIASKEAARKRQKAKEQSENIPPFLIASITSSCNLHCAGCYARSNHTCSDAEAVSQLTREEWEKIFLEASDLGIGFILLAGGEPMIRKDVIKAAGTIPEIIFPIFTNGTIIDEEYYRMLDQSRNLIPVISIEGHQVKTDQRRGRGVYQKVISAMDSLKERHLTFGASITLTTENMKEVTTDEFIHTLGEKGAKVVFYVEFVPVTEDTRNLAPGAEERAWIKKRLSQIRKQHPEMIFISFPGDEKTSGGCLAAGRGFFHINSHGGAEPCPFSPYSDINVIETSLREAIHSDLFQKLQNQNILIEDHAGGCVLFEKKELVEALL</sequence>
<reference evidence="6 7" key="1">
    <citation type="submission" date="2016-11" db="EMBL/GenBank/DDBJ databases">
        <authorList>
            <person name="Jaros S."/>
            <person name="Januszkiewicz K."/>
            <person name="Wedrychowicz H."/>
        </authorList>
    </citation>
    <scope>NUCLEOTIDE SEQUENCE [LARGE SCALE GENOMIC DNA]</scope>
    <source>
        <strain evidence="6 7">DSM 15929</strain>
    </source>
</reference>
<accession>A0A1M6QZ19</accession>